<dbReference type="GO" id="GO:0070567">
    <property type="term" value="F:cytidylyltransferase activity"/>
    <property type="evidence" value="ECO:0007669"/>
    <property type="project" value="InterPro"/>
</dbReference>
<dbReference type="GO" id="GO:0008299">
    <property type="term" value="P:isoprenoid biosynthetic process"/>
    <property type="evidence" value="ECO:0007669"/>
    <property type="project" value="InterPro"/>
</dbReference>
<protein>
    <submittedName>
        <fullName evidence="4">2-C-methyl-D-erythritol 4-phosphate cytidylyltransferase</fullName>
    </submittedName>
    <submittedName>
        <fullName evidence="3">IspD/TarI family cytidylyltransferase</fullName>
        <ecNumber evidence="3">2.7.7.-</ecNumber>
    </submittedName>
</protein>
<dbReference type="InterPro" id="IPR018294">
    <property type="entry name" value="ISPD_synthase_CS"/>
</dbReference>
<evidence type="ECO:0000313" key="6">
    <source>
        <dbReference type="Proteomes" id="UP000192095"/>
    </source>
</evidence>
<dbReference type="Pfam" id="PF01128">
    <property type="entry name" value="IspD"/>
    <property type="match status" value="1"/>
</dbReference>
<evidence type="ECO:0000313" key="3">
    <source>
        <dbReference type="EMBL" id="ARE19830.1"/>
    </source>
</evidence>
<gene>
    <name evidence="3" type="ORF">LLUC06_0282</name>
    <name evidence="4" type="ORF">LMG8520_1827</name>
</gene>
<reference evidence="3 6" key="2">
    <citation type="journal article" date="2017" name="BMC Genomics">
        <title>Comparative and functional genomics of the Lactococcus lactis taxon; insights into evolution and niche adaptation.</title>
        <authorList>
            <person name="Kelleher P."/>
            <person name="Bottacini F."/>
            <person name="Mahony J."/>
            <person name="Kilcawley K.N."/>
            <person name="van Sinderen D."/>
        </authorList>
    </citation>
    <scope>NUCLEOTIDE SEQUENCE [LARGE SCALE GENOMIC DNA]</scope>
    <source>
        <strain evidence="3 6">UC06</strain>
    </source>
</reference>
<dbReference type="SUPFAM" id="SSF53448">
    <property type="entry name" value="Nucleotide-diphospho-sugar transferases"/>
    <property type="match status" value="1"/>
</dbReference>
<dbReference type="PANTHER" id="PTHR43015">
    <property type="entry name" value="D-RIBITOL-5-PHOSPHATE CYTIDYLYLTRANSFERASE"/>
    <property type="match status" value="1"/>
</dbReference>
<evidence type="ECO:0000313" key="4">
    <source>
        <dbReference type="EMBL" id="KSU07536.1"/>
    </source>
</evidence>
<dbReference type="PANTHER" id="PTHR43015:SF1">
    <property type="entry name" value="D-RIBITOL-5-PHOSPHATE CYTIDYLYLTRANSFERASE"/>
    <property type="match status" value="1"/>
</dbReference>
<dbReference type="EC" id="2.7.7.-" evidence="3"/>
<dbReference type="CDD" id="cd02516">
    <property type="entry name" value="CDP-ME_synthetase"/>
    <property type="match status" value="1"/>
</dbReference>
<evidence type="ECO:0000256" key="2">
    <source>
        <dbReference type="ARBA" id="ARBA00022695"/>
    </source>
</evidence>
<organism evidence="4 5">
    <name type="scientific">Lactococcus lactis subsp. lactis</name>
    <name type="common">Streptococcus lactis</name>
    <dbReference type="NCBI Taxonomy" id="1360"/>
    <lineage>
        <taxon>Bacteria</taxon>
        <taxon>Bacillati</taxon>
        <taxon>Bacillota</taxon>
        <taxon>Bacilli</taxon>
        <taxon>Lactobacillales</taxon>
        <taxon>Streptococcaceae</taxon>
        <taxon>Lactococcus</taxon>
    </lineage>
</organism>
<keyword evidence="1 4" id="KW-0808">Transferase</keyword>
<dbReference type="Proteomes" id="UP000054230">
    <property type="component" value="Unassembled WGS sequence"/>
</dbReference>
<proteinExistence type="predicted"/>
<dbReference type="RefSeq" id="WP_058202883.1">
    <property type="nucleotide sequence ID" value="NZ_CP015902.2"/>
</dbReference>
<dbReference type="PATRIC" id="fig|1360.106.peg.2042"/>
<dbReference type="EMBL" id="CP015902">
    <property type="protein sequence ID" value="ARE19830.1"/>
    <property type="molecule type" value="Genomic_DNA"/>
</dbReference>
<dbReference type="InterPro" id="IPR029044">
    <property type="entry name" value="Nucleotide-diphossugar_trans"/>
</dbReference>
<reference evidence="3" key="4">
    <citation type="submission" date="2023-07" db="EMBL/GenBank/DDBJ databases">
        <authorList>
            <person name="McDonnell B."/>
        </authorList>
    </citation>
    <scope>NUCLEOTIDE SEQUENCE</scope>
    <source>
        <strain evidence="3">UC06</strain>
    </source>
</reference>
<dbReference type="GO" id="GO:0005829">
    <property type="term" value="C:cytosol"/>
    <property type="evidence" value="ECO:0007669"/>
    <property type="project" value="TreeGrafter"/>
</dbReference>
<accession>A0A0V8AUC3</accession>
<dbReference type="Gene3D" id="3.90.550.10">
    <property type="entry name" value="Spore Coat Polysaccharide Biosynthesis Protein SpsA, Chain A"/>
    <property type="match status" value="1"/>
</dbReference>
<dbReference type="AlphaFoldDB" id="A0A0V8AUC3"/>
<dbReference type="PROSITE" id="PS01295">
    <property type="entry name" value="ISPD"/>
    <property type="match status" value="1"/>
</dbReference>
<dbReference type="InterPro" id="IPR034683">
    <property type="entry name" value="IspD/TarI"/>
</dbReference>
<dbReference type="EMBL" id="LKLP01000088">
    <property type="protein sequence ID" value="KSU07536.1"/>
    <property type="molecule type" value="Genomic_DNA"/>
</dbReference>
<sequence>MKLAVLTAGGVGSRTKQEVPKQFIHVDDKPLIIYALEAFQKHPEIDVIGISCLDGWESVLEAYARQFKITKLKHIVPAGSSGQESIYNVLKEFEKHYSSDDMVLVHDGVRPMVSQEVISDCIVTAQKHGNAIASVPIVEAIMYSDDGVDSKKYYDRTKLQRTQTPHAWSFKELIGMHREALSKGITESVSSCTMAVDLDKKVFFSLGSEKNLKVTSLEDFDIFKALLQVGRD</sequence>
<reference evidence="4" key="3">
    <citation type="journal article" date="2017" name="Genome Announc.">
        <title>Draft Genome Sequences of 24 Lactococcus lactis Strains.</title>
        <authorList>
            <person name="Backus L."/>
            <person name="Wels M."/>
            <person name="Boekhorst J."/>
            <person name="Dijkstra A.R."/>
            <person name="Beerthuyzen M."/>
            <person name="Kelly W.J."/>
            <person name="Siezen R.J."/>
            <person name="van Hijum S.A."/>
            <person name="Bachmann H."/>
        </authorList>
    </citation>
    <scope>NUCLEOTIDE SEQUENCE</scope>
    <source>
        <strain evidence="4">LMG8520</strain>
    </source>
</reference>
<evidence type="ECO:0000256" key="1">
    <source>
        <dbReference type="ARBA" id="ARBA00022679"/>
    </source>
</evidence>
<name>A0A0V8AUC3_LACLL</name>
<evidence type="ECO:0000313" key="5">
    <source>
        <dbReference type="Proteomes" id="UP000054230"/>
    </source>
</evidence>
<dbReference type="Proteomes" id="UP000192095">
    <property type="component" value="Chromosome"/>
</dbReference>
<reference evidence="5" key="1">
    <citation type="submission" date="2015-10" db="EMBL/GenBank/DDBJ databases">
        <title>Draft Genome Sequences of 11 Lactococcus lactis subspecies cremoris strains.</title>
        <authorList>
            <person name="Wels M."/>
            <person name="Backus L."/>
            <person name="Boekhorst J."/>
            <person name="Dijkstra A."/>
            <person name="Beerthuizen M."/>
            <person name="Kelly W."/>
            <person name="Siezen R."/>
            <person name="Bachmann H."/>
            <person name="Van Hijum S."/>
        </authorList>
    </citation>
    <scope>NUCLEOTIDE SEQUENCE [LARGE SCALE GENOMIC DNA]</scope>
    <source>
        <strain evidence="5">LMG8520</strain>
    </source>
</reference>
<keyword evidence="2 4" id="KW-0548">Nucleotidyltransferase</keyword>